<keyword evidence="2" id="KW-0131">Cell cycle</keyword>
<dbReference type="GO" id="GO:0004860">
    <property type="term" value="F:protein kinase inhibitor activity"/>
    <property type="evidence" value="ECO:0007669"/>
    <property type="project" value="UniProtKB-KW"/>
</dbReference>
<reference evidence="4 5" key="1">
    <citation type="journal article" date="2013" name="Proc. Natl. Acad. Sci. U.S.A.">
        <title>Fine-scale variation in meiotic recombination in Mimulus inferred from population shotgun sequencing.</title>
        <authorList>
            <person name="Hellsten U."/>
            <person name="Wright K.M."/>
            <person name="Jenkins J."/>
            <person name="Shu S."/>
            <person name="Yuan Y."/>
            <person name="Wessler S.R."/>
            <person name="Schmutz J."/>
            <person name="Willis J.H."/>
            <person name="Rokhsar D.S."/>
        </authorList>
    </citation>
    <scope>NUCLEOTIDE SEQUENCE [LARGE SCALE GENOMIC DNA]</scope>
    <source>
        <strain evidence="5">cv. DUN x IM62</strain>
    </source>
</reference>
<feature type="compositionally biased region" description="Acidic residues" evidence="3">
    <location>
        <begin position="31"/>
        <end position="40"/>
    </location>
</feature>
<evidence type="ECO:0000256" key="1">
    <source>
        <dbReference type="ARBA" id="ARBA00023013"/>
    </source>
</evidence>
<keyword evidence="1" id="KW-0649">Protein kinase inhibitor</keyword>
<evidence type="ECO:0000313" key="4">
    <source>
        <dbReference type="EMBL" id="EYU36265.1"/>
    </source>
</evidence>
<proteinExistence type="predicted"/>
<organism evidence="4 5">
    <name type="scientific">Erythranthe guttata</name>
    <name type="common">Yellow monkey flower</name>
    <name type="synonym">Mimulus guttatus</name>
    <dbReference type="NCBI Taxonomy" id="4155"/>
    <lineage>
        <taxon>Eukaryota</taxon>
        <taxon>Viridiplantae</taxon>
        <taxon>Streptophyta</taxon>
        <taxon>Embryophyta</taxon>
        <taxon>Tracheophyta</taxon>
        <taxon>Spermatophyta</taxon>
        <taxon>Magnoliopsida</taxon>
        <taxon>eudicotyledons</taxon>
        <taxon>Gunneridae</taxon>
        <taxon>Pentapetalae</taxon>
        <taxon>asterids</taxon>
        <taxon>lamiids</taxon>
        <taxon>Lamiales</taxon>
        <taxon>Phrymaceae</taxon>
        <taxon>Erythranthe</taxon>
    </lineage>
</organism>
<accession>A0A022RBF9</accession>
<dbReference type="eggNOG" id="ENOG502S5SV">
    <property type="taxonomic scope" value="Eukaryota"/>
</dbReference>
<gene>
    <name evidence="4" type="ORF">MIMGU_mgv1a024679mg</name>
</gene>
<dbReference type="InterPro" id="IPR040389">
    <property type="entry name" value="SMR"/>
</dbReference>
<evidence type="ECO:0000256" key="2">
    <source>
        <dbReference type="ARBA" id="ARBA00023306"/>
    </source>
</evidence>
<feature type="non-terminal residue" evidence="4">
    <location>
        <position position="1"/>
    </location>
</feature>
<dbReference type="GO" id="GO:0032875">
    <property type="term" value="P:regulation of DNA endoreduplication"/>
    <property type="evidence" value="ECO:0007669"/>
    <property type="project" value="InterPro"/>
</dbReference>
<name>A0A022RBF9_ERYGU</name>
<dbReference type="Proteomes" id="UP000030748">
    <property type="component" value="Unassembled WGS sequence"/>
</dbReference>
<evidence type="ECO:0008006" key="6">
    <source>
        <dbReference type="Google" id="ProtNLM"/>
    </source>
</evidence>
<dbReference type="AlphaFoldDB" id="A0A022RBF9"/>
<keyword evidence="5" id="KW-1185">Reference proteome</keyword>
<evidence type="ECO:0000313" key="5">
    <source>
        <dbReference type="Proteomes" id="UP000030748"/>
    </source>
</evidence>
<sequence>LHNKEEADQKSAFSAPVLKIKLPSSATVDEHGEEEEEEEDGGCRTPKAVDHEKNIPPKCPPPPRKPKSTLLSLKRKLGQRVLLDLSSEIESLFPPNLLRDFVSGSKIKKLRQETS</sequence>
<dbReference type="EMBL" id="KI630592">
    <property type="protein sequence ID" value="EYU36265.1"/>
    <property type="molecule type" value="Genomic_DNA"/>
</dbReference>
<dbReference type="PANTHER" id="PTHR33142:SF65">
    <property type="entry name" value="CYCLIN-DEPENDENT PROTEIN KINASE INHIBITOR SMR2-LIKE"/>
    <property type="match status" value="1"/>
</dbReference>
<feature type="region of interest" description="Disordered" evidence="3">
    <location>
        <begin position="1"/>
        <end position="69"/>
    </location>
</feature>
<dbReference type="PANTHER" id="PTHR33142">
    <property type="entry name" value="CYCLIN-DEPENDENT PROTEIN KINASE INHIBITOR SMR13"/>
    <property type="match status" value="1"/>
</dbReference>
<dbReference type="GO" id="GO:0005634">
    <property type="term" value="C:nucleus"/>
    <property type="evidence" value="ECO:0000318"/>
    <property type="project" value="GO_Central"/>
</dbReference>
<evidence type="ECO:0000256" key="3">
    <source>
        <dbReference type="SAM" id="MobiDB-lite"/>
    </source>
</evidence>
<protein>
    <recommendedName>
        <fullName evidence="6">Cyclin-dependent protein kinase inhibitor SMR3</fullName>
    </recommendedName>
</protein>